<proteinExistence type="predicted"/>
<comment type="caution">
    <text evidence="1">The sequence shown here is derived from an EMBL/GenBank/DDBJ whole genome shotgun (WGS) entry which is preliminary data.</text>
</comment>
<sequence length="74" mass="9031">MFVFCLEFEKTGVVIFCVVAYLMIKDGTCKSLFRDPDKAHQEYQDRRYEELKSDPHYEYLREHFRRKGYDVDKP</sequence>
<dbReference type="AlphaFoldDB" id="A0A1F6LL84"/>
<dbReference type="Proteomes" id="UP000177067">
    <property type="component" value="Unassembled WGS sequence"/>
</dbReference>
<dbReference type="EMBL" id="MFPS01000003">
    <property type="protein sequence ID" value="OGH60074.1"/>
    <property type="molecule type" value="Genomic_DNA"/>
</dbReference>
<name>A0A1F6LL84_9BACT</name>
<evidence type="ECO:0000313" key="2">
    <source>
        <dbReference type="Proteomes" id="UP000177067"/>
    </source>
</evidence>
<gene>
    <name evidence="1" type="ORF">A2725_00285</name>
</gene>
<evidence type="ECO:0000313" key="1">
    <source>
        <dbReference type="EMBL" id="OGH60074.1"/>
    </source>
</evidence>
<reference evidence="1 2" key="1">
    <citation type="journal article" date="2016" name="Nat. Commun.">
        <title>Thousands of microbial genomes shed light on interconnected biogeochemical processes in an aquifer system.</title>
        <authorList>
            <person name="Anantharaman K."/>
            <person name="Brown C.T."/>
            <person name="Hug L.A."/>
            <person name="Sharon I."/>
            <person name="Castelle C.J."/>
            <person name="Probst A.J."/>
            <person name="Thomas B.C."/>
            <person name="Singh A."/>
            <person name="Wilkins M.J."/>
            <person name="Karaoz U."/>
            <person name="Brodie E.L."/>
            <person name="Williams K.H."/>
            <person name="Hubbard S.S."/>
            <person name="Banfield J.F."/>
        </authorList>
    </citation>
    <scope>NUCLEOTIDE SEQUENCE [LARGE SCALE GENOMIC DNA]</scope>
</reference>
<protein>
    <submittedName>
        <fullName evidence="1">Uncharacterized protein</fullName>
    </submittedName>
</protein>
<organism evidence="1 2">
    <name type="scientific">Candidatus Magasanikbacteria bacterium RIFCSPHIGHO2_01_FULL_33_34</name>
    <dbReference type="NCBI Taxonomy" id="1798671"/>
    <lineage>
        <taxon>Bacteria</taxon>
        <taxon>Candidatus Magasanikiibacteriota</taxon>
    </lineage>
</organism>
<accession>A0A1F6LL84</accession>